<evidence type="ECO:0000256" key="1">
    <source>
        <dbReference type="SAM" id="MobiDB-lite"/>
    </source>
</evidence>
<keyword evidence="3" id="KW-1185">Reference proteome</keyword>
<proteinExistence type="predicted"/>
<evidence type="ECO:0000313" key="2">
    <source>
        <dbReference type="EMBL" id="OUE01324.1"/>
    </source>
</evidence>
<feature type="region of interest" description="Disordered" evidence="1">
    <location>
        <begin position="63"/>
        <end position="88"/>
    </location>
</feature>
<comment type="caution">
    <text evidence="2">The sequence shown here is derived from an EMBL/GenBank/DDBJ whole genome shotgun (WGS) entry which is preliminary data.</text>
</comment>
<protein>
    <submittedName>
        <fullName evidence="2">Uncharacterized protein</fullName>
    </submittedName>
</protein>
<name>A0A251XGB7_CLAMM</name>
<gene>
    <name evidence="2" type="ORF">CMMCAS07_13525</name>
</gene>
<accession>A0A251XGB7</accession>
<dbReference type="EMBL" id="MDHH01000003">
    <property type="protein sequence ID" value="OUE01324.1"/>
    <property type="molecule type" value="Genomic_DNA"/>
</dbReference>
<dbReference type="Proteomes" id="UP000195062">
    <property type="component" value="Unassembled WGS sequence"/>
</dbReference>
<dbReference type="AlphaFoldDB" id="A0A251XGB7"/>
<evidence type="ECO:0000313" key="3">
    <source>
        <dbReference type="Proteomes" id="UP000195062"/>
    </source>
</evidence>
<organism evidence="2 3">
    <name type="scientific">Clavibacter michiganensis subsp. michiganensis</name>
    <dbReference type="NCBI Taxonomy" id="33013"/>
    <lineage>
        <taxon>Bacteria</taxon>
        <taxon>Bacillati</taxon>
        <taxon>Actinomycetota</taxon>
        <taxon>Actinomycetes</taxon>
        <taxon>Micrococcales</taxon>
        <taxon>Microbacteriaceae</taxon>
        <taxon>Clavibacter</taxon>
    </lineage>
</organism>
<feature type="compositionally biased region" description="Low complexity" evidence="1">
    <location>
        <begin position="70"/>
        <end position="80"/>
    </location>
</feature>
<sequence>MLAVKTMNGDSVMPKMAGIESRAKIRSVVPIDTNTITMGVSTLRPSITVRTFAPSKFGAILRRRRRNRMNSESSLSSSSSPTACFTAV</sequence>
<reference evidence="2 3" key="1">
    <citation type="submission" date="2016-08" db="EMBL/GenBank/DDBJ databases">
        <title>Genome sequence of Clavibacter michiganensis subsp. michiganensis strain CASJ007.</title>
        <authorList>
            <person name="Thapa S.P."/>
            <person name="Coaker G."/>
        </authorList>
    </citation>
    <scope>NUCLEOTIDE SEQUENCE [LARGE SCALE GENOMIC DNA]</scope>
    <source>
        <strain evidence="2">CASJ007</strain>
    </source>
</reference>